<reference evidence="3" key="1">
    <citation type="journal article" date="2021" name="Genome Biol. Evol.">
        <title>The assembled and annotated genome of the fairy-ring fungus Marasmius oreades.</title>
        <authorList>
            <person name="Hiltunen M."/>
            <person name="Ament-Velasquez S.L."/>
            <person name="Johannesson H."/>
        </authorList>
    </citation>
    <scope>NUCLEOTIDE SEQUENCE</scope>
    <source>
        <strain evidence="3">03SP1</strain>
    </source>
</reference>
<keyword evidence="2" id="KW-0472">Membrane</keyword>
<gene>
    <name evidence="3" type="ORF">E1B28_011228</name>
</gene>
<dbReference type="OrthoDB" id="3256495at2759"/>
<name>A0A9P7RUP9_9AGAR</name>
<feature type="region of interest" description="Disordered" evidence="1">
    <location>
        <begin position="155"/>
        <end position="179"/>
    </location>
</feature>
<dbReference type="Proteomes" id="UP001049176">
    <property type="component" value="Chromosome 7"/>
</dbReference>
<feature type="compositionally biased region" description="Polar residues" evidence="1">
    <location>
        <begin position="535"/>
        <end position="545"/>
    </location>
</feature>
<sequence length="702" mass="76724">MSSTTTSYQRPAESPFNSLSELDSDSDWLDIASGRESDTDDSLDPVESTSASLSRRSSFSIGSSRDGEVDAWEGLVEDISEGTNSLGINQNPSSVQANEAENSVDEEVDSVEEQRVLDGLEQSLISTLSASRSSSLSSTVHSSLRDLRLSFPDPLTSSCEESNDNHDSTSPVPAASRPVEEPCKGEITIPSAQVTALGDQGVPSTPLVPHGDERRVTPGCKDVLSDIILYGSPTPLRWQFVDNLLMKVAEGGGRALPFGERVNDEIKRVTLCSKITEHSDVILVQDRTDGFSLPSSELSPGRPSLAIVFLPCKPPVYGFRHTSYLPVVAASETKDVHDLTTLLQAQITWPQSQIPDHRVIRLHDNDQLFINQVHDLDPYRTYRALRYLIKKPARRGMQAVTIFALLSLIIGFSVNTVMRMHNREVASPAAVPYTTSTKALATDSVTNSTALAVRITSDLFVVPPSLSIVPPAHERGSTTPESSTQTSVITRTNAVSIIPSSLKALSEKAKSSKDLILRSAPTTTEVVSPREAPVASTSGAHSEQETSAISVRLVGSLSEIVEVTVRALIEVIHHDLNDLIMAIDELRAAIHRQTRMVVEQSKSTVTMVREQFQYRNDRAKGKARELREKGVRFMSYAGDAFVGRTRIAQKRAQSLKDGVASSHIWAVYSKAHGEWSEALARKGRRKLGRRRRGVDGIRRTCN</sequence>
<keyword evidence="2" id="KW-0812">Transmembrane</keyword>
<evidence type="ECO:0000313" key="4">
    <source>
        <dbReference type="Proteomes" id="UP001049176"/>
    </source>
</evidence>
<feature type="compositionally biased region" description="Polar residues" evidence="1">
    <location>
        <begin position="82"/>
        <end position="96"/>
    </location>
</feature>
<organism evidence="3 4">
    <name type="scientific">Marasmius oreades</name>
    <name type="common">fairy-ring Marasmius</name>
    <dbReference type="NCBI Taxonomy" id="181124"/>
    <lineage>
        <taxon>Eukaryota</taxon>
        <taxon>Fungi</taxon>
        <taxon>Dikarya</taxon>
        <taxon>Basidiomycota</taxon>
        <taxon>Agaricomycotina</taxon>
        <taxon>Agaricomycetes</taxon>
        <taxon>Agaricomycetidae</taxon>
        <taxon>Agaricales</taxon>
        <taxon>Marasmiineae</taxon>
        <taxon>Marasmiaceae</taxon>
        <taxon>Marasmius</taxon>
    </lineage>
</organism>
<dbReference type="AlphaFoldDB" id="A0A9P7RUP9"/>
<proteinExistence type="predicted"/>
<comment type="caution">
    <text evidence="3">The sequence shown here is derived from an EMBL/GenBank/DDBJ whole genome shotgun (WGS) entry which is preliminary data.</text>
</comment>
<dbReference type="GeneID" id="66080303"/>
<evidence type="ECO:0000256" key="1">
    <source>
        <dbReference type="SAM" id="MobiDB-lite"/>
    </source>
</evidence>
<feature type="region of interest" description="Disordered" evidence="1">
    <location>
        <begin position="521"/>
        <end position="545"/>
    </location>
</feature>
<dbReference type="KEGG" id="more:E1B28_011228"/>
<protein>
    <submittedName>
        <fullName evidence="3">Uncharacterized protein</fullName>
    </submittedName>
</protein>
<feature type="compositionally biased region" description="Low complexity" evidence="1">
    <location>
        <begin position="48"/>
        <end position="64"/>
    </location>
</feature>
<dbReference type="RefSeq" id="XP_043006026.1">
    <property type="nucleotide sequence ID" value="XM_043156241.1"/>
</dbReference>
<keyword evidence="4" id="KW-1185">Reference proteome</keyword>
<accession>A0A9P7RUP9</accession>
<feature type="region of interest" description="Disordered" evidence="1">
    <location>
        <begin position="82"/>
        <end position="110"/>
    </location>
</feature>
<evidence type="ECO:0000313" key="3">
    <source>
        <dbReference type="EMBL" id="KAG7089556.1"/>
    </source>
</evidence>
<dbReference type="EMBL" id="CM032187">
    <property type="protein sequence ID" value="KAG7089556.1"/>
    <property type="molecule type" value="Genomic_DNA"/>
</dbReference>
<evidence type="ECO:0000256" key="2">
    <source>
        <dbReference type="SAM" id="Phobius"/>
    </source>
</evidence>
<keyword evidence="2" id="KW-1133">Transmembrane helix</keyword>
<feature type="transmembrane region" description="Helical" evidence="2">
    <location>
        <begin position="399"/>
        <end position="418"/>
    </location>
</feature>
<feature type="region of interest" description="Disordered" evidence="1">
    <location>
        <begin position="1"/>
        <end position="67"/>
    </location>
</feature>